<dbReference type="InterPro" id="IPR025714">
    <property type="entry name" value="Methyltranfer_dom"/>
</dbReference>
<keyword evidence="4" id="KW-1185">Reference proteome</keyword>
<dbReference type="Pfam" id="PF13679">
    <property type="entry name" value="Methyltransf_32"/>
    <property type="match status" value="1"/>
</dbReference>
<feature type="compositionally biased region" description="Low complexity" evidence="1">
    <location>
        <begin position="506"/>
        <end position="522"/>
    </location>
</feature>
<dbReference type="InterPro" id="IPR052220">
    <property type="entry name" value="METTL25"/>
</dbReference>
<feature type="region of interest" description="Disordered" evidence="1">
    <location>
        <begin position="568"/>
        <end position="595"/>
    </location>
</feature>
<reference evidence="3" key="1">
    <citation type="submission" date="2022-08" db="EMBL/GenBank/DDBJ databases">
        <authorList>
            <consortium name="DOE Joint Genome Institute"/>
            <person name="Min B."/>
            <person name="Riley R."/>
            <person name="Sierra-Patev S."/>
            <person name="Naranjo-Ortiz M."/>
            <person name="Looney B."/>
            <person name="Konkel Z."/>
            <person name="Slot J.C."/>
            <person name="Sakamoto Y."/>
            <person name="Steenwyk J.L."/>
            <person name="Rokas A."/>
            <person name="Carro J."/>
            <person name="Camarero S."/>
            <person name="Ferreira P."/>
            <person name="Molpeceres G."/>
            <person name="Ruiz-Duenas F.J."/>
            <person name="Serrano A."/>
            <person name="Henrissat B."/>
            <person name="Drula E."/>
            <person name="Hughes K.W."/>
            <person name="Mata J.L."/>
            <person name="Ishikawa N.K."/>
            <person name="Vargas-Isla R."/>
            <person name="Ushijima S."/>
            <person name="Smith C.A."/>
            <person name="Ahrendt S."/>
            <person name="Andreopoulos W."/>
            <person name="He G."/>
            <person name="Labutti K."/>
            <person name="Lipzen A."/>
            <person name="Ng V."/>
            <person name="Sandor L."/>
            <person name="Barry K."/>
            <person name="Martinez A.T."/>
            <person name="Xiao Y."/>
            <person name="Gibbons J.G."/>
            <person name="Terashima K."/>
            <person name="Hibbett D.S."/>
            <person name="Grigoriev I.V."/>
        </authorList>
    </citation>
    <scope>NUCLEOTIDE SEQUENCE</scope>
    <source>
        <strain evidence="3">TFB10291</strain>
    </source>
</reference>
<evidence type="ECO:0000313" key="4">
    <source>
        <dbReference type="Proteomes" id="UP001163798"/>
    </source>
</evidence>
<evidence type="ECO:0000259" key="2">
    <source>
        <dbReference type="Pfam" id="PF13679"/>
    </source>
</evidence>
<feature type="region of interest" description="Disordered" evidence="1">
    <location>
        <begin position="246"/>
        <end position="272"/>
    </location>
</feature>
<feature type="compositionally biased region" description="Polar residues" evidence="1">
    <location>
        <begin position="495"/>
        <end position="505"/>
    </location>
</feature>
<dbReference type="InterPro" id="IPR029063">
    <property type="entry name" value="SAM-dependent_MTases_sf"/>
</dbReference>
<dbReference type="EMBL" id="MU793521">
    <property type="protein sequence ID" value="KAJ3781832.1"/>
    <property type="molecule type" value="Genomic_DNA"/>
</dbReference>
<sequence length="706" mass="76817">MFPSMFPVKLNTLELPRLISLLLQIHPNTFSTILASSRPSRTKGPNALTPIPPSTLTLESIAGLNWELGLGLDLGRTNVESDCRKYGTIEDEYQRVNTFDWKDVLQAYITFPIISKSAATSSSRVSSINSHLPLLPPAIQELIAHLHAHSLPREPIELPALSQKEPRRMVGMSPKKAHEVTRMAAYVASVARNLRTSEGVYIVDVGAGQGHLARELLHVVPGVKGVLALDGDPVLVERQANPTKIQARTREKEKTTVNETETDRGNMPEVTHKFGHITSPERLVEVVNEWFMELETKHGLCSKDVRSYTPIPVILVSLHGCGSLSLDVLRGFVRRIYEFEGIQAERQKWGFIASVTVPCCYNLLRQGEYPLSASLSSPPSPQSQPNLQLPECYPTLSPSNNLLPHPLPPNAYHLAAQVPNAWLQSGSAKTSTLMQDAQIGLSPSVSASLAVRKVVWRALLEWVFVQKGIDIDTLSGLGDKPRKPGFIPPMEANAYIQNGPHNSQGPTASLSSTSSSASPPLAGKIGLNLEQGRLGGLGRFPPRAYESWATFVDLASSRLGIDLDIGSDEQSATTNTSSSGSVQYMPSQMSASDSETKSPSVCATLPPLLVPLARALSILYVLRCILGPLVESALLDDRVRWVQGQLANKDGPSVIPANLENLEGEMRSEVKSRYEASLVPLFVQHGESGSPRNIALVIVPKHVTVE</sequence>
<accession>A0AA38NHT6</accession>
<comment type="caution">
    <text evidence="3">The sequence shown here is derived from an EMBL/GenBank/DDBJ whole genome shotgun (WGS) entry which is preliminary data.</text>
</comment>
<feature type="compositionally biased region" description="Basic and acidic residues" evidence="1">
    <location>
        <begin position="248"/>
        <end position="272"/>
    </location>
</feature>
<dbReference type="PANTHER" id="PTHR12496:SF0">
    <property type="entry name" value="METHYLTRANSFERASE DOMAIN-CONTAINING PROTEIN"/>
    <property type="match status" value="1"/>
</dbReference>
<gene>
    <name evidence="3" type="ORF">GGU10DRAFT_365482</name>
</gene>
<evidence type="ECO:0000256" key="1">
    <source>
        <dbReference type="SAM" id="MobiDB-lite"/>
    </source>
</evidence>
<name>A0AA38NHT6_9AGAR</name>
<dbReference type="Gene3D" id="3.40.50.150">
    <property type="entry name" value="Vaccinia Virus protein VP39"/>
    <property type="match status" value="1"/>
</dbReference>
<protein>
    <recommendedName>
        <fullName evidence="2">Methyltransferase domain-containing protein</fullName>
    </recommendedName>
</protein>
<dbReference type="SUPFAM" id="SSF53335">
    <property type="entry name" value="S-adenosyl-L-methionine-dependent methyltransferases"/>
    <property type="match status" value="1"/>
</dbReference>
<feature type="domain" description="Methyltransferase" evidence="2">
    <location>
        <begin position="175"/>
        <end position="366"/>
    </location>
</feature>
<evidence type="ECO:0000313" key="3">
    <source>
        <dbReference type="EMBL" id="KAJ3781832.1"/>
    </source>
</evidence>
<dbReference type="Proteomes" id="UP001163798">
    <property type="component" value="Unassembled WGS sequence"/>
</dbReference>
<dbReference type="AlphaFoldDB" id="A0AA38NHT6"/>
<feature type="region of interest" description="Disordered" evidence="1">
    <location>
        <begin position="490"/>
        <end position="522"/>
    </location>
</feature>
<proteinExistence type="predicted"/>
<organism evidence="3 4">
    <name type="scientific">Lentinula aff. detonsa</name>
    <dbReference type="NCBI Taxonomy" id="2804958"/>
    <lineage>
        <taxon>Eukaryota</taxon>
        <taxon>Fungi</taxon>
        <taxon>Dikarya</taxon>
        <taxon>Basidiomycota</taxon>
        <taxon>Agaricomycotina</taxon>
        <taxon>Agaricomycetes</taxon>
        <taxon>Agaricomycetidae</taxon>
        <taxon>Agaricales</taxon>
        <taxon>Marasmiineae</taxon>
        <taxon>Omphalotaceae</taxon>
        <taxon>Lentinula</taxon>
    </lineage>
</organism>
<dbReference type="PANTHER" id="PTHR12496">
    <property type="entry name" value="CGI-41 METHYLTRANSFERASE"/>
    <property type="match status" value="1"/>
</dbReference>